<gene>
    <name evidence="6" type="ORF">D0435_11485</name>
</gene>
<dbReference type="CDD" id="cd00995">
    <property type="entry name" value="PBP2_NikA_DppA_OppA_like"/>
    <property type="match status" value="1"/>
</dbReference>
<dbReference type="GO" id="GO:0015833">
    <property type="term" value="P:peptide transport"/>
    <property type="evidence" value="ECO:0007669"/>
    <property type="project" value="TreeGrafter"/>
</dbReference>
<proteinExistence type="inferred from homology"/>
<keyword evidence="3 4" id="KW-0732">Signal</keyword>
<dbReference type="Gene3D" id="3.90.76.10">
    <property type="entry name" value="Dipeptide-binding Protein, Domain 1"/>
    <property type="match status" value="1"/>
</dbReference>
<dbReference type="EMBL" id="QXWK01000021">
    <property type="protein sequence ID" value="NBH62274.1"/>
    <property type="molecule type" value="Genomic_DNA"/>
</dbReference>
<feature type="chain" id="PRO_5039444473" evidence="4">
    <location>
        <begin position="32"/>
        <end position="520"/>
    </location>
</feature>
<evidence type="ECO:0000256" key="1">
    <source>
        <dbReference type="ARBA" id="ARBA00005695"/>
    </source>
</evidence>
<evidence type="ECO:0000256" key="3">
    <source>
        <dbReference type="ARBA" id="ARBA00022729"/>
    </source>
</evidence>
<evidence type="ECO:0000259" key="5">
    <source>
        <dbReference type="Pfam" id="PF00496"/>
    </source>
</evidence>
<dbReference type="Pfam" id="PF00496">
    <property type="entry name" value="SBP_bac_5"/>
    <property type="match status" value="1"/>
</dbReference>
<evidence type="ECO:0000313" key="7">
    <source>
        <dbReference type="Proteomes" id="UP000446866"/>
    </source>
</evidence>
<reference evidence="6 7" key="1">
    <citation type="submission" date="2018-08" db="EMBL/GenBank/DDBJ databases">
        <title>Murine metabolic-syndrome-specific gut microbial biobank.</title>
        <authorList>
            <person name="Liu C."/>
        </authorList>
    </citation>
    <scope>NUCLEOTIDE SEQUENCE [LARGE SCALE GENOMIC DNA]</scope>
    <source>
        <strain evidence="6 7">28</strain>
    </source>
</reference>
<dbReference type="SUPFAM" id="SSF53850">
    <property type="entry name" value="Periplasmic binding protein-like II"/>
    <property type="match status" value="1"/>
</dbReference>
<dbReference type="GO" id="GO:0042597">
    <property type="term" value="C:periplasmic space"/>
    <property type="evidence" value="ECO:0007669"/>
    <property type="project" value="UniProtKB-ARBA"/>
</dbReference>
<accession>A0A845QLG7</accession>
<dbReference type="PANTHER" id="PTHR30290">
    <property type="entry name" value="PERIPLASMIC BINDING COMPONENT OF ABC TRANSPORTER"/>
    <property type="match status" value="1"/>
</dbReference>
<evidence type="ECO:0000256" key="2">
    <source>
        <dbReference type="ARBA" id="ARBA00022448"/>
    </source>
</evidence>
<dbReference type="AlphaFoldDB" id="A0A845QLG7"/>
<protein>
    <submittedName>
        <fullName evidence="6">ABC transporter substrate-binding protein</fullName>
    </submittedName>
</protein>
<name>A0A845QLG7_9FIRM</name>
<sequence length="520" mass="56454">MELSSKIGGTTMKARTKKGIALLLICMLALASLTGCGGGGDDTEARTDLNWALSAEPNSLDPMAIAMMSTFTVTYAIYDNLVEANENGEYVESLAESYEISDDEMEYTFKLRQGVKFHNGTEMTADDVVYSINRTIEKGWAADMTAAIDKVEKVDDYTVKLSLKEPFGAMIGSLASPYFSIMSKAYAEENGEDAVERAPMGTGAYKFVEWVNGDHITVEANEEYFGGAPAIKTVTFKPITDKNTGLVALQAGETDAFLNVNNSDISVVQDDENLAFYSTDIAAVLSLNMNIEAKPLDDVKVRQAINYAINRENIIKGALEGNGTAANSSISPTCDGYSDKVAGYTYDLDKAKALLKEAGQENLKLTIKIKEDAKIQKVAQVIQADLKEAGIEVEIDIMEAGAYTTDVYSEGDYEMTISSWCAMFTDAYSLLYSQFHKDCYGGTGNITHVVSDELSGKLENAARLTGDEKQAAYEDVATDISEQAYVASLVFEPTTITTNANLKGVAADALGIYKIKRMSW</sequence>
<evidence type="ECO:0000313" key="6">
    <source>
        <dbReference type="EMBL" id="NBH62274.1"/>
    </source>
</evidence>
<feature type="domain" description="Solute-binding protein family 5" evidence="5">
    <location>
        <begin position="89"/>
        <end position="438"/>
    </location>
</feature>
<dbReference type="PIRSF" id="PIRSF002741">
    <property type="entry name" value="MppA"/>
    <property type="match status" value="1"/>
</dbReference>
<evidence type="ECO:0000256" key="4">
    <source>
        <dbReference type="SAM" id="SignalP"/>
    </source>
</evidence>
<comment type="similarity">
    <text evidence="1">Belongs to the bacterial solute-binding protein 5 family.</text>
</comment>
<dbReference type="InterPro" id="IPR039424">
    <property type="entry name" value="SBP_5"/>
</dbReference>
<feature type="signal peptide" evidence="4">
    <location>
        <begin position="1"/>
        <end position="31"/>
    </location>
</feature>
<comment type="caution">
    <text evidence="6">The sequence shown here is derived from an EMBL/GenBank/DDBJ whole genome shotgun (WGS) entry which is preliminary data.</text>
</comment>
<keyword evidence="2" id="KW-0813">Transport</keyword>
<dbReference type="PANTHER" id="PTHR30290:SF9">
    <property type="entry name" value="OLIGOPEPTIDE-BINDING PROTEIN APPA"/>
    <property type="match status" value="1"/>
</dbReference>
<dbReference type="Gene3D" id="3.40.190.10">
    <property type="entry name" value="Periplasmic binding protein-like II"/>
    <property type="match status" value="1"/>
</dbReference>
<organism evidence="6 7">
    <name type="scientific">Anaerotruncus colihominis</name>
    <dbReference type="NCBI Taxonomy" id="169435"/>
    <lineage>
        <taxon>Bacteria</taxon>
        <taxon>Bacillati</taxon>
        <taxon>Bacillota</taxon>
        <taxon>Clostridia</taxon>
        <taxon>Eubacteriales</taxon>
        <taxon>Oscillospiraceae</taxon>
        <taxon>Anaerotruncus</taxon>
    </lineage>
</organism>
<dbReference type="InterPro" id="IPR030678">
    <property type="entry name" value="Peptide/Ni-bd"/>
</dbReference>
<dbReference type="InterPro" id="IPR000914">
    <property type="entry name" value="SBP_5_dom"/>
</dbReference>
<keyword evidence="7" id="KW-1185">Reference proteome</keyword>
<dbReference type="Proteomes" id="UP000446866">
    <property type="component" value="Unassembled WGS sequence"/>
</dbReference>
<dbReference type="Gene3D" id="3.10.105.10">
    <property type="entry name" value="Dipeptide-binding Protein, Domain 3"/>
    <property type="match status" value="1"/>
</dbReference>
<dbReference type="GO" id="GO:1904680">
    <property type="term" value="F:peptide transmembrane transporter activity"/>
    <property type="evidence" value="ECO:0007669"/>
    <property type="project" value="TreeGrafter"/>
</dbReference>
<dbReference type="GO" id="GO:0043190">
    <property type="term" value="C:ATP-binding cassette (ABC) transporter complex"/>
    <property type="evidence" value="ECO:0007669"/>
    <property type="project" value="InterPro"/>
</dbReference>